<feature type="region of interest" description="Disordered" evidence="1">
    <location>
        <begin position="1"/>
        <end position="131"/>
    </location>
</feature>
<dbReference type="EMBL" id="BPLR01001760">
    <property type="protein sequence ID" value="GIZ04581.1"/>
    <property type="molecule type" value="Genomic_DNA"/>
</dbReference>
<organism evidence="2 3">
    <name type="scientific">Caerostris extrusa</name>
    <name type="common">Bark spider</name>
    <name type="synonym">Caerostris bankana</name>
    <dbReference type="NCBI Taxonomy" id="172846"/>
    <lineage>
        <taxon>Eukaryota</taxon>
        <taxon>Metazoa</taxon>
        <taxon>Ecdysozoa</taxon>
        <taxon>Arthropoda</taxon>
        <taxon>Chelicerata</taxon>
        <taxon>Arachnida</taxon>
        <taxon>Araneae</taxon>
        <taxon>Araneomorphae</taxon>
        <taxon>Entelegynae</taxon>
        <taxon>Araneoidea</taxon>
        <taxon>Araneidae</taxon>
        <taxon>Caerostris</taxon>
    </lineage>
</organism>
<feature type="compositionally biased region" description="Basic and acidic residues" evidence="1">
    <location>
        <begin position="1"/>
        <end position="10"/>
    </location>
</feature>
<feature type="compositionally biased region" description="Basic and acidic residues" evidence="1">
    <location>
        <begin position="75"/>
        <end position="125"/>
    </location>
</feature>
<protein>
    <submittedName>
        <fullName evidence="2">Uncharacterized protein</fullName>
    </submittedName>
</protein>
<keyword evidence="3" id="KW-1185">Reference proteome</keyword>
<evidence type="ECO:0000256" key="1">
    <source>
        <dbReference type="SAM" id="MobiDB-lite"/>
    </source>
</evidence>
<accession>A0AAV4YEY2</accession>
<name>A0AAV4YEY2_CAEEX</name>
<gene>
    <name evidence="2" type="ORF">CEXT_666661</name>
</gene>
<comment type="caution">
    <text evidence="2">The sequence shown here is derived from an EMBL/GenBank/DDBJ whole genome shotgun (WGS) entry which is preliminary data.</text>
</comment>
<dbReference type="AlphaFoldDB" id="A0AAV4YEY2"/>
<reference evidence="2 3" key="1">
    <citation type="submission" date="2021-06" db="EMBL/GenBank/DDBJ databases">
        <title>Caerostris extrusa draft genome.</title>
        <authorList>
            <person name="Kono N."/>
            <person name="Arakawa K."/>
        </authorList>
    </citation>
    <scope>NUCLEOTIDE SEQUENCE [LARGE SCALE GENOMIC DNA]</scope>
</reference>
<evidence type="ECO:0000313" key="2">
    <source>
        <dbReference type="EMBL" id="GIZ04581.1"/>
    </source>
</evidence>
<sequence>MSSAGKREDTTSISTSSSEDNVVEKASGNLEQMKLEETAVQEKKENLEQVKSIETPAGTSTALLPAQEPIPGTSRDQHPDDFSHDQAESGSTPRKDLDCHVKESTASDSVEEPKEKQPVPPPEKRTGRRTT</sequence>
<dbReference type="Proteomes" id="UP001054945">
    <property type="component" value="Unassembled WGS sequence"/>
</dbReference>
<feature type="compositionally biased region" description="Basic and acidic residues" evidence="1">
    <location>
        <begin position="33"/>
        <end position="48"/>
    </location>
</feature>
<proteinExistence type="predicted"/>
<evidence type="ECO:0000313" key="3">
    <source>
        <dbReference type="Proteomes" id="UP001054945"/>
    </source>
</evidence>